<dbReference type="EMBL" id="WNYA01000130">
    <property type="protein sequence ID" value="KAG8549847.1"/>
    <property type="molecule type" value="Genomic_DNA"/>
</dbReference>
<evidence type="ECO:0000256" key="9">
    <source>
        <dbReference type="SAM" id="Phobius"/>
    </source>
</evidence>
<dbReference type="PANTHER" id="PTHR12035:SF107">
    <property type="entry name" value="MYELIN-ASSOCIATED GLYCOPROTEIN"/>
    <property type="match status" value="1"/>
</dbReference>
<dbReference type="InterPro" id="IPR051036">
    <property type="entry name" value="SIGLEC"/>
</dbReference>
<evidence type="ECO:0000256" key="7">
    <source>
        <dbReference type="ARBA" id="ARBA00023157"/>
    </source>
</evidence>
<dbReference type="InterPro" id="IPR013098">
    <property type="entry name" value="Ig_I-set"/>
</dbReference>
<dbReference type="Gene3D" id="2.60.40.10">
    <property type="entry name" value="Immunoglobulins"/>
    <property type="match status" value="5"/>
</dbReference>
<evidence type="ECO:0000256" key="6">
    <source>
        <dbReference type="ARBA" id="ARBA00023136"/>
    </source>
</evidence>
<feature type="domain" description="Ig-like" evidence="11">
    <location>
        <begin position="142"/>
        <end position="228"/>
    </location>
</feature>
<keyword evidence="2 9" id="KW-0812">Transmembrane</keyword>
<evidence type="ECO:0000256" key="2">
    <source>
        <dbReference type="ARBA" id="ARBA00022692"/>
    </source>
</evidence>
<dbReference type="Pfam" id="PF07679">
    <property type="entry name" value="I-set"/>
    <property type="match status" value="1"/>
</dbReference>
<keyword evidence="6 9" id="KW-0472">Membrane</keyword>
<name>A0AAV6ZKB0_ENGPU</name>
<dbReference type="InterPro" id="IPR036179">
    <property type="entry name" value="Ig-like_dom_sf"/>
</dbReference>
<dbReference type="EMBL" id="WNYA01000130">
    <property type="protein sequence ID" value="KAG8549849.1"/>
    <property type="molecule type" value="Genomic_DNA"/>
</dbReference>
<keyword evidence="3" id="KW-0430">Lectin</keyword>
<proteinExistence type="inferred from homology"/>
<comment type="subcellular location">
    <subcellularLocation>
        <location evidence="1">Membrane</location>
        <topology evidence="1">Single-pass type I membrane protein</topology>
    </subcellularLocation>
</comment>
<sequence length="625" mass="70794">MAWRWKTLTLIFILLEGVLSRHWSAWMPPSISAFKETCVAIQCNFNYPEDIWPSAVHGIWYFNSPYPRNFPPVVLNSKTNSAHEIYLGRTKMIGDLQASNCSIQIEKVSSELQGKYYFRADLGGYNQYTYSEHANLYILDEPFVVQPQEIVSGNEAEITCLVDDNCPDMKPTVTWMDIEGLEHHNVYARLEENNGAWKQISTLRFLPSYKNHGQRLGCKVTFPETELEFKGFATMDVRYAPRIVDINSSTETTEGTQVVFLCVVDSNPMARVMWLKDDNLIKEDYTGNLTLELEDITYNHDGIYVCAAENEYGTVNKSIGLAVMYPPWKPSVNASLVAVEGETVTIFCNTQGNPNPIMTMVKDKQVLNSVIFQNELVLEIPSVTHEHDGEYWCLAENQYGHSNSSFNLTVVFSPLVLPESKCTVTKDSVQCMCTVKSNPDPYIMFEIPEKNFTVSELNAEYVHSQRSGYMVSSILTLQKENKLPEVVLCSASNLYGKKVHELFFQDTNTLIWAKIGPVGAVVVFVILVAVGGYMIKTREKKNITESSSFIQTETSPSYSGDASKKNLGKIENQFLSISERILLSKRKQKPTVDSEYANIDFTKKSVMDIYTSPEELTEYAEIRVK</sequence>
<organism evidence="12 13">
    <name type="scientific">Engystomops pustulosus</name>
    <name type="common">Tungara frog</name>
    <name type="synonym">Physalaemus pustulosus</name>
    <dbReference type="NCBI Taxonomy" id="76066"/>
    <lineage>
        <taxon>Eukaryota</taxon>
        <taxon>Metazoa</taxon>
        <taxon>Chordata</taxon>
        <taxon>Craniata</taxon>
        <taxon>Vertebrata</taxon>
        <taxon>Euteleostomi</taxon>
        <taxon>Amphibia</taxon>
        <taxon>Batrachia</taxon>
        <taxon>Anura</taxon>
        <taxon>Neobatrachia</taxon>
        <taxon>Hyloidea</taxon>
        <taxon>Leptodactylidae</taxon>
        <taxon>Leiuperinae</taxon>
        <taxon>Engystomops</taxon>
    </lineage>
</organism>
<dbReference type="InterPro" id="IPR013783">
    <property type="entry name" value="Ig-like_fold"/>
</dbReference>
<accession>A0AAV6ZKB0</accession>
<dbReference type="SUPFAM" id="SSF48726">
    <property type="entry name" value="Immunoglobulin"/>
    <property type="match status" value="5"/>
</dbReference>
<dbReference type="InterPro" id="IPR007110">
    <property type="entry name" value="Ig-like_dom"/>
</dbReference>
<feature type="chain" id="PRO_5044715461" description="Ig-like domain-containing protein" evidence="10">
    <location>
        <begin position="21"/>
        <end position="625"/>
    </location>
</feature>
<dbReference type="GO" id="GO:0033691">
    <property type="term" value="F:sialic acid binding"/>
    <property type="evidence" value="ECO:0007669"/>
    <property type="project" value="TreeGrafter"/>
</dbReference>
<feature type="transmembrane region" description="Helical" evidence="9">
    <location>
        <begin position="511"/>
        <end position="535"/>
    </location>
</feature>
<dbReference type="Pfam" id="PF13927">
    <property type="entry name" value="Ig_3"/>
    <property type="match status" value="1"/>
</dbReference>
<evidence type="ECO:0000256" key="5">
    <source>
        <dbReference type="ARBA" id="ARBA00022989"/>
    </source>
</evidence>
<keyword evidence="7" id="KW-1015">Disulfide bond</keyword>
<dbReference type="GO" id="GO:0005886">
    <property type="term" value="C:plasma membrane"/>
    <property type="evidence" value="ECO:0007669"/>
    <property type="project" value="TreeGrafter"/>
</dbReference>
<dbReference type="Proteomes" id="UP000824782">
    <property type="component" value="Unassembled WGS sequence"/>
</dbReference>
<keyword evidence="10" id="KW-0732">Signal</keyword>
<keyword evidence="4" id="KW-0130">Cell adhesion</keyword>
<dbReference type="GO" id="GO:0007155">
    <property type="term" value="P:cell adhesion"/>
    <property type="evidence" value="ECO:0007669"/>
    <property type="project" value="UniProtKB-KW"/>
</dbReference>
<dbReference type="SMART" id="SM00409">
    <property type="entry name" value="IG"/>
    <property type="match status" value="4"/>
</dbReference>
<feature type="domain" description="Ig-like" evidence="11">
    <location>
        <begin position="330"/>
        <end position="409"/>
    </location>
</feature>
<protein>
    <recommendedName>
        <fullName evidence="11">Ig-like domain-containing protein</fullName>
    </recommendedName>
</protein>
<evidence type="ECO:0000256" key="8">
    <source>
        <dbReference type="ARBA" id="ARBA00038361"/>
    </source>
</evidence>
<keyword evidence="13" id="KW-1185">Reference proteome</keyword>
<dbReference type="PROSITE" id="PS50835">
    <property type="entry name" value="IG_LIKE"/>
    <property type="match status" value="3"/>
</dbReference>
<dbReference type="GO" id="GO:0030246">
    <property type="term" value="F:carbohydrate binding"/>
    <property type="evidence" value="ECO:0007669"/>
    <property type="project" value="UniProtKB-KW"/>
</dbReference>
<dbReference type="InterPro" id="IPR003599">
    <property type="entry name" value="Ig_sub"/>
</dbReference>
<dbReference type="SMART" id="SM00408">
    <property type="entry name" value="IGc2"/>
    <property type="match status" value="2"/>
</dbReference>
<dbReference type="InterPro" id="IPR013162">
    <property type="entry name" value="CD80_C2-set"/>
</dbReference>
<dbReference type="PANTHER" id="PTHR12035">
    <property type="entry name" value="SIALIC ACID BINDING IMMUNOGLOBULIN-LIKE LECTIN"/>
    <property type="match status" value="1"/>
</dbReference>
<evidence type="ECO:0000256" key="4">
    <source>
        <dbReference type="ARBA" id="ARBA00022889"/>
    </source>
</evidence>
<dbReference type="InterPro" id="IPR003598">
    <property type="entry name" value="Ig_sub2"/>
</dbReference>
<reference evidence="12" key="1">
    <citation type="thesis" date="2020" institute="ProQuest LLC" country="789 East Eisenhower Parkway, Ann Arbor, MI, USA">
        <title>Comparative Genomics and Chromosome Evolution.</title>
        <authorList>
            <person name="Mudd A.B."/>
        </authorList>
    </citation>
    <scope>NUCLEOTIDE SEQUENCE</scope>
    <source>
        <strain evidence="12">237g6f4</strain>
        <tissue evidence="12">Blood</tissue>
    </source>
</reference>
<dbReference type="AlphaFoldDB" id="A0AAV6ZKB0"/>
<gene>
    <name evidence="12" type="ORF">GDO81_019555</name>
</gene>
<evidence type="ECO:0000313" key="12">
    <source>
        <dbReference type="EMBL" id="KAG8549849.1"/>
    </source>
</evidence>
<evidence type="ECO:0000256" key="10">
    <source>
        <dbReference type="SAM" id="SignalP"/>
    </source>
</evidence>
<evidence type="ECO:0000256" key="3">
    <source>
        <dbReference type="ARBA" id="ARBA00022734"/>
    </source>
</evidence>
<evidence type="ECO:0000259" key="11">
    <source>
        <dbReference type="PROSITE" id="PS50835"/>
    </source>
</evidence>
<comment type="similarity">
    <text evidence="8">Belongs to the immunoglobulin superfamily. SIGLEC (sialic acid binding Ig-like lectin) family.</text>
</comment>
<feature type="domain" description="Ig-like" evidence="11">
    <location>
        <begin position="241"/>
        <end position="322"/>
    </location>
</feature>
<feature type="signal peptide" evidence="10">
    <location>
        <begin position="1"/>
        <end position="20"/>
    </location>
</feature>
<evidence type="ECO:0000313" key="13">
    <source>
        <dbReference type="Proteomes" id="UP000824782"/>
    </source>
</evidence>
<keyword evidence="5 9" id="KW-1133">Transmembrane helix</keyword>
<dbReference type="Pfam" id="PF08205">
    <property type="entry name" value="C2-set_2"/>
    <property type="match status" value="1"/>
</dbReference>
<dbReference type="EMBL" id="WNYA01000130">
    <property type="protein sequence ID" value="KAG8549848.1"/>
    <property type="molecule type" value="Genomic_DNA"/>
</dbReference>
<comment type="caution">
    <text evidence="12">The sequence shown here is derived from an EMBL/GenBank/DDBJ whole genome shotgun (WGS) entry which is preliminary data.</text>
</comment>
<evidence type="ECO:0000256" key="1">
    <source>
        <dbReference type="ARBA" id="ARBA00004479"/>
    </source>
</evidence>